<dbReference type="STRING" id="1513793.SAMN06296036_11936"/>
<organism evidence="3 4">
    <name type="scientific">Pseudobacteriovorax antillogorgiicola</name>
    <dbReference type="NCBI Taxonomy" id="1513793"/>
    <lineage>
        <taxon>Bacteria</taxon>
        <taxon>Pseudomonadati</taxon>
        <taxon>Bdellovibrionota</taxon>
        <taxon>Oligoflexia</taxon>
        <taxon>Oligoflexales</taxon>
        <taxon>Pseudobacteriovoracaceae</taxon>
        <taxon>Pseudobacteriovorax</taxon>
    </lineage>
</organism>
<sequence length="151" mass="16302">MTRIWIDADACPAQVKEIVFKAMERTQTPVTMVANSQMRIPKSPLAALVVVDKGADVADAYIVENCKPIDLVITADIPLADLIVQKGAAAINPRGKVYTEASIKEALSMRNFMDDLRSTGMISGGPAPLGAKDIQAFANGFDKLLTQTLRR</sequence>
<dbReference type="EMBL" id="FWZT01000019">
    <property type="protein sequence ID" value="SMF57944.1"/>
    <property type="molecule type" value="Genomic_DNA"/>
</dbReference>
<protein>
    <recommendedName>
        <fullName evidence="2">UPF0178 protein SAMN06296036_11936</fullName>
    </recommendedName>
</protein>
<evidence type="ECO:0000313" key="4">
    <source>
        <dbReference type="Proteomes" id="UP000192907"/>
    </source>
</evidence>
<dbReference type="RefSeq" id="WP_132322565.1">
    <property type="nucleotide sequence ID" value="NZ_FWZT01000019.1"/>
</dbReference>
<dbReference type="PANTHER" id="PTHR35146">
    <property type="entry name" value="UPF0178 PROTEIN YAII"/>
    <property type="match status" value="1"/>
</dbReference>
<proteinExistence type="inferred from homology"/>
<evidence type="ECO:0000313" key="3">
    <source>
        <dbReference type="EMBL" id="SMF57944.1"/>
    </source>
</evidence>
<dbReference type="PANTHER" id="PTHR35146:SF1">
    <property type="entry name" value="UPF0178 PROTEIN YAII"/>
    <property type="match status" value="1"/>
</dbReference>
<accession>A0A1Y6CLB4</accession>
<dbReference type="CDD" id="cd18720">
    <property type="entry name" value="PIN_YqxD-like"/>
    <property type="match status" value="1"/>
</dbReference>
<dbReference type="NCBIfam" id="NF001095">
    <property type="entry name" value="PRK00124.1"/>
    <property type="match status" value="1"/>
</dbReference>
<dbReference type="Pfam" id="PF02639">
    <property type="entry name" value="DUF188"/>
    <property type="match status" value="1"/>
</dbReference>
<dbReference type="InterPro" id="IPR003791">
    <property type="entry name" value="UPF0178"/>
</dbReference>
<gene>
    <name evidence="3" type="ORF">SAMN06296036_11936</name>
</gene>
<comment type="similarity">
    <text evidence="1 2">Belongs to the UPF0178 family.</text>
</comment>
<dbReference type="OrthoDB" id="9798918at2"/>
<dbReference type="Proteomes" id="UP000192907">
    <property type="component" value="Unassembled WGS sequence"/>
</dbReference>
<keyword evidence="4" id="KW-1185">Reference proteome</keyword>
<evidence type="ECO:0000256" key="2">
    <source>
        <dbReference type="HAMAP-Rule" id="MF_00489"/>
    </source>
</evidence>
<dbReference type="HAMAP" id="MF_00489">
    <property type="entry name" value="UPF0178"/>
    <property type="match status" value="1"/>
</dbReference>
<evidence type="ECO:0000256" key="1">
    <source>
        <dbReference type="ARBA" id="ARBA00008522"/>
    </source>
</evidence>
<name>A0A1Y6CLB4_9BACT</name>
<dbReference type="AlphaFoldDB" id="A0A1Y6CLB4"/>
<reference evidence="4" key="1">
    <citation type="submission" date="2017-04" db="EMBL/GenBank/DDBJ databases">
        <authorList>
            <person name="Varghese N."/>
            <person name="Submissions S."/>
        </authorList>
    </citation>
    <scope>NUCLEOTIDE SEQUENCE [LARGE SCALE GENOMIC DNA]</scope>
    <source>
        <strain evidence="4">RKEM611</strain>
    </source>
</reference>